<evidence type="ECO:0000313" key="3">
    <source>
        <dbReference type="Proteomes" id="UP000217163"/>
    </source>
</evidence>
<comment type="caution">
    <text evidence="2">The sequence shown here is derived from an EMBL/GenBank/DDBJ whole genome shotgun (WGS) entry which is preliminary data.</text>
</comment>
<sequence>MGFTRKKIGAMITPTFPPASPEASEKSQGSADNLMDLKVFQALKWLDSVTFFRLSDTHRLAPRHAAFQAIDRHSKLFRYSWRGGENR</sequence>
<protein>
    <recommendedName>
        <fullName evidence="4">High-affinity branched-chain amino acid ABC transporter</fullName>
    </recommendedName>
</protein>
<evidence type="ECO:0000313" key="2">
    <source>
        <dbReference type="EMBL" id="OZI87072.1"/>
    </source>
</evidence>
<dbReference type="Proteomes" id="UP000217163">
    <property type="component" value="Unassembled WGS sequence"/>
</dbReference>
<dbReference type="AlphaFoldDB" id="A0A261WM77"/>
<accession>A0A261WM77</accession>
<evidence type="ECO:0000256" key="1">
    <source>
        <dbReference type="SAM" id="MobiDB-lite"/>
    </source>
</evidence>
<proteinExistence type="predicted"/>
<dbReference type="EMBL" id="NKQU01000106">
    <property type="protein sequence ID" value="OZI87072.1"/>
    <property type="molecule type" value="Genomic_DNA"/>
</dbReference>
<name>A0A261WM77_9PSED</name>
<feature type="region of interest" description="Disordered" evidence="1">
    <location>
        <begin position="1"/>
        <end position="29"/>
    </location>
</feature>
<evidence type="ECO:0008006" key="4">
    <source>
        <dbReference type="Google" id="ProtNLM"/>
    </source>
</evidence>
<organism evidence="2 3">
    <name type="scientific">Pseudomonas avellanae</name>
    <dbReference type="NCBI Taxonomy" id="46257"/>
    <lineage>
        <taxon>Bacteria</taxon>
        <taxon>Pseudomonadati</taxon>
        <taxon>Pseudomonadota</taxon>
        <taxon>Gammaproteobacteria</taxon>
        <taxon>Pseudomonadales</taxon>
        <taxon>Pseudomonadaceae</taxon>
        <taxon>Pseudomonas</taxon>
    </lineage>
</organism>
<gene>
    <name evidence="2" type="ORF">CFN58_06345</name>
</gene>
<reference evidence="3" key="1">
    <citation type="journal article" date="2016" name="Sci. Rep.">
        <title>Genome analysis of the kiwifruit canker pathogen Pseudomonas syringae pv. actinidiae biovar 5.</title>
        <authorList>
            <person name="Fujikawa T."/>
            <person name="Sawada H."/>
        </authorList>
    </citation>
    <scope>NUCLEOTIDE SEQUENCE [LARGE SCALE GENOMIC DNA]</scope>
    <source>
        <strain evidence="3">MAFF 212061</strain>
    </source>
</reference>